<keyword evidence="1" id="KW-0472">Membrane</keyword>
<sequence>MEDIIEKYSGNPSLFFLLISWLIAGGLQMIYHGLLFSRIWWQKPKNSPRSSLPKLSLIVAIHNEEKNIPELLEHLQKQKYPEDWELLFVDDRSTDRSRKLLLEQKKINSHLNIISINETPAGKSPKKYAIQQGILHAQHNHMVFTDADCRPASEDWLFLMASKFQKNIQFVLGYSPYNFHKGFLNLFIRFETLLSGISYLSLAMWGNPYMGVGRNLAYQKGFFLDHGGFSNHDQILSGDDDLLVNEMANKHNTDWEIHPAAFVYSKPKESWRAFIHQKTRHLSAGVKYRFTDRLLLGCWVISKVFFWLLLPLNLWHFGLSINLLAFGLLVVAVISINIKLSAERLREKVSIWSIPILDLLYVFYYVLTGLRTLFIKQTQWNHHQERHFQQKH</sequence>
<evidence type="ECO:0000313" key="3">
    <source>
        <dbReference type="EMBL" id="GJM59782.1"/>
    </source>
</evidence>
<reference evidence="3 4" key="1">
    <citation type="submission" date="2021-12" db="EMBL/GenBank/DDBJ databases">
        <title>Genome sequencing of bacteria with rrn-lacking chromosome and rrn-plasmid.</title>
        <authorList>
            <person name="Anda M."/>
            <person name="Iwasaki W."/>
        </authorList>
    </citation>
    <scope>NUCLEOTIDE SEQUENCE [LARGE SCALE GENOMIC DNA]</scope>
    <source>
        <strain evidence="3 4">NBRC 15940</strain>
    </source>
</reference>
<feature type="transmembrane region" description="Helical" evidence="1">
    <location>
        <begin position="349"/>
        <end position="367"/>
    </location>
</feature>
<feature type="transmembrane region" description="Helical" evidence="1">
    <location>
        <begin position="290"/>
        <end position="309"/>
    </location>
</feature>
<feature type="transmembrane region" description="Helical" evidence="1">
    <location>
        <begin position="315"/>
        <end position="337"/>
    </location>
</feature>
<proteinExistence type="predicted"/>
<feature type="transmembrane region" description="Helical" evidence="1">
    <location>
        <begin position="15"/>
        <end position="41"/>
    </location>
</feature>
<organism evidence="3 4">
    <name type="scientific">Persicobacter diffluens</name>
    <dbReference type="NCBI Taxonomy" id="981"/>
    <lineage>
        <taxon>Bacteria</taxon>
        <taxon>Pseudomonadati</taxon>
        <taxon>Bacteroidota</taxon>
        <taxon>Cytophagia</taxon>
        <taxon>Cytophagales</taxon>
        <taxon>Persicobacteraceae</taxon>
        <taxon>Persicobacter</taxon>
    </lineage>
</organism>
<dbReference type="AlphaFoldDB" id="A0AAN4VUT0"/>
<evidence type="ECO:0000313" key="4">
    <source>
        <dbReference type="Proteomes" id="UP001310022"/>
    </source>
</evidence>
<comment type="caution">
    <text evidence="3">The sequence shown here is derived from an EMBL/GenBank/DDBJ whole genome shotgun (WGS) entry which is preliminary data.</text>
</comment>
<dbReference type="PANTHER" id="PTHR48090:SF6">
    <property type="entry name" value="SLR5056 PROTEIN"/>
    <property type="match status" value="1"/>
</dbReference>
<dbReference type="InterPro" id="IPR050256">
    <property type="entry name" value="Glycosyltransferase_2"/>
</dbReference>
<dbReference type="InterPro" id="IPR029044">
    <property type="entry name" value="Nucleotide-diphossugar_trans"/>
</dbReference>
<evidence type="ECO:0000259" key="2">
    <source>
        <dbReference type="Pfam" id="PF00535"/>
    </source>
</evidence>
<gene>
    <name evidence="3" type="ORF">PEDI_03340</name>
</gene>
<keyword evidence="1" id="KW-0812">Transmembrane</keyword>
<evidence type="ECO:0000256" key="1">
    <source>
        <dbReference type="SAM" id="Phobius"/>
    </source>
</evidence>
<dbReference type="PANTHER" id="PTHR48090">
    <property type="entry name" value="UNDECAPRENYL-PHOSPHATE 4-DEOXY-4-FORMAMIDO-L-ARABINOSE TRANSFERASE-RELATED"/>
    <property type="match status" value="1"/>
</dbReference>
<keyword evidence="4" id="KW-1185">Reference proteome</keyword>
<name>A0AAN4VUT0_9BACT</name>
<dbReference type="Proteomes" id="UP001310022">
    <property type="component" value="Unassembled WGS sequence"/>
</dbReference>
<dbReference type="SUPFAM" id="SSF53448">
    <property type="entry name" value="Nucleotide-diphospho-sugar transferases"/>
    <property type="match status" value="1"/>
</dbReference>
<dbReference type="GO" id="GO:0016740">
    <property type="term" value="F:transferase activity"/>
    <property type="evidence" value="ECO:0007669"/>
    <property type="project" value="UniProtKB-KW"/>
</dbReference>
<dbReference type="Pfam" id="PF00535">
    <property type="entry name" value="Glycos_transf_2"/>
    <property type="match status" value="1"/>
</dbReference>
<accession>A0AAN4VUT0</accession>
<dbReference type="RefSeq" id="WP_338235737.1">
    <property type="nucleotide sequence ID" value="NZ_BQKE01000001.1"/>
</dbReference>
<dbReference type="EMBL" id="BQKE01000001">
    <property type="protein sequence ID" value="GJM59782.1"/>
    <property type="molecule type" value="Genomic_DNA"/>
</dbReference>
<dbReference type="Gene3D" id="3.90.550.10">
    <property type="entry name" value="Spore Coat Polysaccharide Biosynthesis Protein SpsA, Chain A"/>
    <property type="match status" value="1"/>
</dbReference>
<dbReference type="InterPro" id="IPR001173">
    <property type="entry name" value="Glyco_trans_2-like"/>
</dbReference>
<keyword evidence="1" id="KW-1133">Transmembrane helix</keyword>
<keyword evidence="3" id="KW-0808">Transferase</keyword>
<feature type="domain" description="Glycosyltransferase 2-like" evidence="2">
    <location>
        <begin position="56"/>
        <end position="184"/>
    </location>
</feature>
<protein>
    <submittedName>
        <fullName evidence="3">Glycosyl transferase family 2</fullName>
    </submittedName>
</protein>